<dbReference type="InterPro" id="IPR011704">
    <property type="entry name" value="ATPase_dyneun-rel_AAA"/>
</dbReference>
<dbReference type="InterPro" id="IPR027417">
    <property type="entry name" value="P-loop_NTPase"/>
</dbReference>
<dbReference type="GO" id="GO:0005524">
    <property type="term" value="F:ATP binding"/>
    <property type="evidence" value="ECO:0007669"/>
    <property type="project" value="InterPro"/>
</dbReference>
<dbReference type="PANTHER" id="PTHR37291:SF1">
    <property type="entry name" value="TYPE IV METHYL-DIRECTED RESTRICTION ENZYME ECOKMCRB SUBUNIT"/>
    <property type="match status" value="1"/>
</dbReference>
<dbReference type="InterPro" id="IPR003593">
    <property type="entry name" value="AAA+_ATPase"/>
</dbReference>
<organism evidence="2">
    <name type="scientific">Phytobacter massiliensis</name>
    <dbReference type="NCBI Taxonomy" id="1485952"/>
    <lineage>
        <taxon>Bacteria</taxon>
        <taxon>Pseudomonadati</taxon>
        <taxon>Pseudomonadota</taxon>
        <taxon>Gammaproteobacteria</taxon>
        <taxon>Enterobacterales</taxon>
        <taxon>Enterobacteriaceae</taxon>
        <taxon>Phytobacter</taxon>
    </lineage>
</organism>
<dbReference type="GO" id="GO:0016887">
    <property type="term" value="F:ATP hydrolysis activity"/>
    <property type="evidence" value="ECO:0007669"/>
    <property type="project" value="InterPro"/>
</dbReference>
<accession>A0A6N2ZUA5</accession>
<dbReference type="EC" id="3.1.21.-" evidence="2"/>
<dbReference type="Pfam" id="PF07728">
    <property type="entry name" value="AAA_5"/>
    <property type="match status" value="1"/>
</dbReference>
<sequence length="560" mass="63433">MDVTAAQREQILADFLNEWPQAALQEMTLERYIGVGDKSTLAYWMEFGDGRFLGSIKGGDASKFGIYERKAPAKGVRGFISSDERYSWKNKYGATAQEAFETIKARILMTVEAVREGNLTFIQALDFEPALKWKLAFIYQDHNNPCVLPIYKLQALQALLPEHRALTHLQGYHELLKNRNGKPLIQYGLELWKESASEESQEQSLDDIIVTDEDRPVSAPEQPLNQILFGAPGTGKTWHSVNLALAILDPDFLAEHASDRGLLKARFDEWVAKGCIDFVTFHQSFSYEDFVEGIRAGVSEDSRGQLEYRIEDGIFKKACQRAQSTGAGAFQPQVLIVDEINRGNISRIFGELITLIEPSKRLGQSEALTVTLPYSKTRFGVPDNLYIIGTMNTADRSLAGLDIALRRRFTFTEMLPQPQLLDNVTIHEGDISVNVGSLLRTLNQRIDVLLDRDRCLGHAWFMPLCAEPTLDNLAFTFRNQVLPLLQEYFFEDWQRINWVLNGQHSDKSAPRFLVPPTEGSSLEKLFGKEVASELSDRRWQINASAFSRIESYQLILREAE</sequence>
<reference evidence="2" key="1">
    <citation type="submission" date="2019-11" db="EMBL/GenBank/DDBJ databases">
        <authorList>
            <person name="Feng L."/>
        </authorList>
    </citation>
    <scope>NUCLEOTIDE SEQUENCE</scope>
    <source>
        <strain evidence="2">EMassiliensisLFYP7</strain>
    </source>
</reference>
<gene>
    <name evidence="2" type="primary">mcrB_1</name>
    <name evidence="2" type="ORF">EMLFYP7_00651</name>
</gene>
<evidence type="ECO:0000259" key="1">
    <source>
        <dbReference type="SMART" id="SM00382"/>
    </source>
</evidence>
<dbReference type="EMBL" id="CACRTZ010000004">
    <property type="protein sequence ID" value="VYT80272.1"/>
    <property type="molecule type" value="Genomic_DNA"/>
</dbReference>
<dbReference type="AlphaFoldDB" id="A0A6N2ZUA5"/>
<keyword evidence="2" id="KW-0378">Hydrolase</keyword>
<name>A0A6N2ZUA5_9ENTR</name>
<protein>
    <submittedName>
        <fullName evidence="2">5-methylcytosine-specific restriction enzyme B</fullName>
        <ecNumber evidence="2">3.1.21.-</ecNumber>
    </submittedName>
</protein>
<feature type="domain" description="AAA+ ATPase" evidence="1">
    <location>
        <begin position="222"/>
        <end position="419"/>
    </location>
</feature>
<evidence type="ECO:0000313" key="2">
    <source>
        <dbReference type="EMBL" id="VYT80272.1"/>
    </source>
</evidence>
<proteinExistence type="predicted"/>
<dbReference type="InterPro" id="IPR052934">
    <property type="entry name" value="Methyl-DNA_Rec/Restrict_Enz"/>
</dbReference>
<dbReference type="SMART" id="SM00382">
    <property type="entry name" value="AAA"/>
    <property type="match status" value="1"/>
</dbReference>
<dbReference type="Gene3D" id="3.40.50.300">
    <property type="entry name" value="P-loop containing nucleotide triphosphate hydrolases"/>
    <property type="match status" value="1"/>
</dbReference>
<dbReference type="PANTHER" id="PTHR37291">
    <property type="entry name" value="5-METHYLCYTOSINE-SPECIFIC RESTRICTION ENZYME B"/>
    <property type="match status" value="1"/>
</dbReference>
<dbReference type="SUPFAM" id="SSF52540">
    <property type="entry name" value="P-loop containing nucleoside triphosphate hydrolases"/>
    <property type="match status" value="1"/>
</dbReference>
<dbReference type="RefSeq" id="WP_156564736.1">
    <property type="nucleotide sequence ID" value="NZ_CACRTZ010000004.1"/>
</dbReference>